<dbReference type="Pfam" id="PF14341">
    <property type="entry name" value="PilX_N"/>
    <property type="match status" value="1"/>
</dbReference>
<organism evidence="4 5">
    <name type="scientific">Giesbergeria anulus</name>
    <dbReference type="NCBI Taxonomy" id="180197"/>
    <lineage>
        <taxon>Bacteria</taxon>
        <taxon>Pseudomonadati</taxon>
        <taxon>Pseudomonadota</taxon>
        <taxon>Betaproteobacteria</taxon>
        <taxon>Burkholderiales</taxon>
        <taxon>Comamonadaceae</taxon>
        <taxon>Giesbergeria</taxon>
    </lineage>
</organism>
<accession>A0A1H9GD99</accession>
<dbReference type="STRING" id="180197.SAMN02982919_00785"/>
<evidence type="ECO:0000313" key="5">
    <source>
        <dbReference type="Proteomes" id="UP000199766"/>
    </source>
</evidence>
<evidence type="ECO:0000259" key="2">
    <source>
        <dbReference type="Pfam" id="PF13681"/>
    </source>
</evidence>
<name>A0A1H9GD99_9BURK</name>
<dbReference type="InterPro" id="IPR025205">
    <property type="entry name" value="PilX/PilW_C"/>
</dbReference>
<keyword evidence="1" id="KW-1133">Transmembrane helix</keyword>
<dbReference type="Pfam" id="PF13681">
    <property type="entry name" value="PilX"/>
    <property type="match status" value="1"/>
</dbReference>
<keyword evidence="5" id="KW-1185">Reference proteome</keyword>
<dbReference type="InterPro" id="IPR025746">
    <property type="entry name" value="PilX_N_dom"/>
</dbReference>
<dbReference type="Proteomes" id="UP000199766">
    <property type="component" value="Unassembled WGS sequence"/>
</dbReference>
<evidence type="ECO:0000313" key="4">
    <source>
        <dbReference type="EMBL" id="SEQ48092.1"/>
    </source>
</evidence>
<proteinExistence type="predicted"/>
<keyword evidence="1" id="KW-0472">Membrane</keyword>
<evidence type="ECO:0000259" key="3">
    <source>
        <dbReference type="Pfam" id="PF14341"/>
    </source>
</evidence>
<gene>
    <name evidence="4" type="ORF">SAMN02982919_00785</name>
</gene>
<dbReference type="RefSeq" id="WP_245751231.1">
    <property type="nucleotide sequence ID" value="NZ_FOGD01000001.1"/>
</dbReference>
<feature type="domain" description="Type 4 fimbrial biogenesis protein PilX N-terminal" evidence="3">
    <location>
        <begin position="14"/>
        <end position="63"/>
    </location>
</feature>
<feature type="domain" description="PilX/PilW C-terminal" evidence="2">
    <location>
        <begin position="118"/>
        <end position="199"/>
    </location>
</feature>
<feature type="transmembrane region" description="Helical" evidence="1">
    <location>
        <begin position="21"/>
        <end position="42"/>
    </location>
</feature>
<dbReference type="AlphaFoldDB" id="A0A1H9GD99"/>
<protein>
    <submittedName>
        <fullName evidence="4">Type IV pilus assembly protein PilX</fullName>
    </submittedName>
</protein>
<reference evidence="4 5" key="1">
    <citation type="submission" date="2016-10" db="EMBL/GenBank/DDBJ databases">
        <authorList>
            <person name="de Groot N.N."/>
        </authorList>
    </citation>
    <scope>NUCLEOTIDE SEQUENCE [LARGE SCALE GENOMIC DNA]</scope>
    <source>
        <strain evidence="4 5">ATCC 35958</strain>
    </source>
</reference>
<keyword evidence="1" id="KW-0812">Transmembrane</keyword>
<sequence>MKQQPAIHYYRHQRGMSLIMVMLIMVVISMLGISGVQISMMAERGARNDRDLQIAFQAAEAALIDAEFDITYKTASARVAKPFDKDNLEFYFLPDCTGTGDSLGLCKENLDPLLPPVWLQVDFTDTTNAAKTIEFGKFTGRALKVGTAGIQPAQKPRYIIELLRDYKSSAQPPDPYFRVTAMGFGPRADIQVVLQMMYRN</sequence>
<evidence type="ECO:0000256" key="1">
    <source>
        <dbReference type="SAM" id="Phobius"/>
    </source>
</evidence>
<dbReference type="EMBL" id="FOGD01000001">
    <property type="protein sequence ID" value="SEQ48092.1"/>
    <property type="molecule type" value="Genomic_DNA"/>
</dbReference>